<comment type="subcellular location">
    <subcellularLocation>
        <location evidence="1">Cytoplasm</location>
        <location evidence="1">Cytoskeleton</location>
    </subcellularLocation>
</comment>
<evidence type="ECO:0000256" key="2">
    <source>
        <dbReference type="ARBA" id="ARBA00011375"/>
    </source>
</evidence>
<dbReference type="Pfam" id="PF21033">
    <property type="entry name" value="RMD1-3"/>
    <property type="match status" value="1"/>
</dbReference>
<evidence type="ECO:0000256" key="8">
    <source>
        <dbReference type="ARBA" id="ARBA00041958"/>
    </source>
</evidence>
<accession>A0A2T7NJL5</accession>
<dbReference type="PROSITE" id="PS50005">
    <property type="entry name" value="TPR"/>
    <property type="match status" value="1"/>
</dbReference>
<dbReference type="GO" id="GO:0005739">
    <property type="term" value="C:mitochondrion"/>
    <property type="evidence" value="ECO:0007669"/>
    <property type="project" value="TreeGrafter"/>
</dbReference>
<sequence length="371" mass="42583">MSAHVLRCDTAHDDGQTRSVSQTKTLRQEQILSIGQTEEGDGQLAAEEENLIMFVIPRVTCGYAPCLASCPPGGKPLSPQVKDWSRLRSASKGRWACVLCVVPVVMQHDMKESADTRVINGSVIKDAYATGDVNIDEVIAESDALLQEHKYEEEFNLLSKFSHVDNDELLWRLARVYCVWAKVQGERGHDHRRKELMEEGFIFAKRALELNNKSPRCHSWYATMMHFTSEYRGLRTHYLNAFTIKEHYETAVSLDPADAISLHSLGYWHFSFAHLPWYQKKLLAVLFRTPPSTTFEQALEYFYKAEEVAPEFFNMNLVMAGRAHWHLGQHQEALDLFKRASHVTPRSPDERLAYAKAHEMLKKMAPEKHHR</sequence>
<dbReference type="GO" id="GO:0097431">
    <property type="term" value="C:mitotic spindle pole"/>
    <property type="evidence" value="ECO:0007669"/>
    <property type="project" value="TreeGrafter"/>
</dbReference>
<dbReference type="PANTHER" id="PTHR16056:SF16">
    <property type="entry name" value="REGULATOR OF MICROTUBULE DYNAMICS PROTEIN 1"/>
    <property type="match status" value="1"/>
</dbReference>
<dbReference type="OrthoDB" id="69711at2759"/>
<dbReference type="GO" id="GO:0005876">
    <property type="term" value="C:spindle microtubule"/>
    <property type="evidence" value="ECO:0007669"/>
    <property type="project" value="TreeGrafter"/>
</dbReference>
<organism evidence="11 12">
    <name type="scientific">Pomacea canaliculata</name>
    <name type="common">Golden apple snail</name>
    <dbReference type="NCBI Taxonomy" id="400727"/>
    <lineage>
        <taxon>Eukaryota</taxon>
        <taxon>Metazoa</taxon>
        <taxon>Spiralia</taxon>
        <taxon>Lophotrochozoa</taxon>
        <taxon>Mollusca</taxon>
        <taxon>Gastropoda</taxon>
        <taxon>Caenogastropoda</taxon>
        <taxon>Architaenioglossa</taxon>
        <taxon>Ampullarioidea</taxon>
        <taxon>Ampullariidae</taxon>
        <taxon>Pomacea</taxon>
    </lineage>
</organism>
<feature type="repeat" description="TPR" evidence="9">
    <location>
        <begin position="314"/>
        <end position="347"/>
    </location>
</feature>
<evidence type="ECO:0000256" key="3">
    <source>
        <dbReference type="ARBA" id="ARBA00022490"/>
    </source>
</evidence>
<dbReference type="PANTHER" id="PTHR16056">
    <property type="entry name" value="REGULATOR OF MICROTUBULE DYNAMICS PROTEIN"/>
    <property type="match status" value="1"/>
</dbReference>
<keyword evidence="6" id="KW-0206">Cytoskeleton</keyword>
<protein>
    <recommendedName>
        <fullName evidence="7">Regulator of microtubule dynamics protein 1</fullName>
    </recommendedName>
    <alternativeName>
        <fullName evidence="8">Protein FAM82B</fullName>
    </alternativeName>
</protein>
<evidence type="ECO:0000313" key="11">
    <source>
        <dbReference type="EMBL" id="PVD21359.1"/>
    </source>
</evidence>
<keyword evidence="3" id="KW-0963">Cytoplasm</keyword>
<comment type="subunit">
    <text evidence="2">Interacts with microtubules.</text>
</comment>
<dbReference type="AlphaFoldDB" id="A0A2T7NJL5"/>
<keyword evidence="4" id="KW-0677">Repeat</keyword>
<evidence type="ECO:0000256" key="10">
    <source>
        <dbReference type="SAM" id="MobiDB-lite"/>
    </source>
</evidence>
<comment type="caution">
    <text evidence="11">The sequence shown here is derived from an EMBL/GenBank/DDBJ whole genome shotgun (WGS) entry which is preliminary data.</text>
</comment>
<feature type="compositionally biased region" description="Basic and acidic residues" evidence="10">
    <location>
        <begin position="1"/>
        <end position="16"/>
    </location>
</feature>
<proteinExistence type="predicted"/>
<evidence type="ECO:0000256" key="4">
    <source>
        <dbReference type="ARBA" id="ARBA00022737"/>
    </source>
</evidence>
<evidence type="ECO:0000256" key="7">
    <source>
        <dbReference type="ARBA" id="ARBA00039966"/>
    </source>
</evidence>
<name>A0A2T7NJL5_POMCA</name>
<dbReference type="InterPro" id="IPR049039">
    <property type="entry name" value="RMD1-3_a_helical_rpt"/>
</dbReference>
<evidence type="ECO:0000313" key="12">
    <source>
        <dbReference type="Proteomes" id="UP000245119"/>
    </source>
</evidence>
<dbReference type="EMBL" id="PZQS01000012">
    <property type="protein sequence ID" value="PVD21359.1"/>
    <property type="molecule type" value="Genomic_DNA"/>
</dbReference>
<evidence type="ECO:0000256" key="6">
    <source>
        <dbReference type="ARBA" id="ARBA00023212"/>
    </source>
</evidence>
<feature type="region of interest" description="Disordered" evidence="10">
    <location>
        <begin position="1"/>
        <end position="23"/>
    </location>
</feature>
<dbReference type="InterPro" id="IPR011990">
    <property type="entry name" value="TPR-like_helical_dom_sf"/>
</dbReference>
<evidence type="ECO:0000256" key="9">
    <source>
        <dbReference type="PROSITE-ProRule" id="PRU00339"/>
    </source>
</evidence>
<dbReference type="SUPFAM" id="SSF48452">
    <property type="entry name" value="TPR-like"/>
    <property type="match status" value="1"/>
</dbReference>
<dbReference type="GO" id="GO:0008017">
    <property type="term" value="F:microtubule binding"/>
    <property type="evidence" value="ECO:0007669"/>
    <property type="project" value="TreeGrafter"/>
</dbReference>
<evidence type="ECO:0000256" key="1">
    <source>
        <dbReference type="ARBA" id="ARBA00004245"/>
    </source>
</evidence>
<dbReference type="STRING" id="400727.A0A2T7NJL5"/>
<dbReference type="Gene3D" id="1.25.40.10">
    <property type="entry name" value="Tetratricopeptide repeat domain"/>
    <property type="match status" value="1"/>
</dbReference>
<dbReference type="InterPro" id="IPR019734">
    <property type="entry name" value="TPR_rpt"/>
</dbReference>
<gene>
    <name evidence="11" type="ORF">C0Q70_19532</name>
</gene>
<evidence type="ECO:0000256" key="5">
    <source>
        <dbReference type="ARBA" id="ARBA00022803"/>
    </source>
</evidence>
<keyword evidence="12" id="KW-1185">Reference proteome</keyword>
<dbReference type="Proteomes" id="UP000245119">
    <property type="component" value="Linkage Group LG12"/>
</dbReference>
<reference evidence="11 12" key="1">
    <citation type="submission" date="2018-04" db="EMBL/GenBank/DDBJ databases">
        <title>The genome of golden apple snail Pomacea canaliculata provides insight into stress tolerance and invasive adaptation.</title>
        <authorList>
            <person name="Liu C."/>
            <person name="Liu B."/>
            <person name="Ren Y."/>
            <person name="Zhang Y."/>
            <person name="Wang H."/>
            <person name="Li S."/>
            <person name="Jiang F."/>
            <person name="Yin L."/>
            <person name="Zhang G."/>
            <person name="Qian W."/>
            <person name="Fan W."/>
        </authorList>
    </citation>
    <scope>NUCLEOTIDE SEQUENCE [LARGE SCALE GENOMIC DNA]</scope>
    <source>
        <strain evidence="11">SZHN2017</strain>
        <tissue evidence="11">Muscle</tissue>
    </source>
</reference>
<keyword evidence="5 9" id="KW-0802">TPR repeat</keyword>